<keyword evidence="8" id="KW-0378">Hydrolase</keyword>
<keyword evidence="10" id="KW-0411">Iron-sulfur</keyword>
<dbReference type="AlphaFoldDB" id="A0A7J4ZUM6"/>
<evidence type="ECO:0000313" key="14">
    <source>
        <dbReference type="EMBL" id="KAB0667304.1"/>
    </source>
</evidence>
<dbReference type="InterPro" id="IPR005122">
    <property type="entry name" value="Uracil-DNA_glycosylase-like"/>
</dbReference>
<dbReference type="RefSeq" id="WP_151126374.1">
    <property type="nucleotide sequence ID" value="NZ_VZQZ01000001.1"/>
</dbReference>
<dbReference type="GO" id="GO:0006281">
    <property type="term" value="P:DNA repair"/>
    <property type="evidence" value="ECO:0007669"/>
    <property type="project" value="UniProtKB-KW"/>
</dbReference>
<evidence type="ECO:0000313" key="15">
    <source>
        <dbReference type="Proteomes" id="UP000420562"/>
    </source>
</evidence>
<evidence type="ECO:0000256" key="2">
    <source>
        <dbReference type="ARBA" id="ARBA00006521"/>
    </source>
</evidence>
<comment type="catalytic activity">
    <reaction evidence="1">
        <text>Hydrolyzes single-stranded DNA or mismatched double-stranded DNA and polynucleotides, releasing free uracil.</text>
        <dbReference type="EC" id="3.2.2.27"/>
    </reaction>
</comment>
<proteinExistence type="inferred from homology"/>
<dbReference type="SMART" id="SM00986">
    <property type="entry name" value="UDG"/>
    <property type="match status" value="1"/>
</dbReference>
<keyword evidence="6" id="KW-0479">Metal-binding</keyword>
<protein>
    <recommendedName>
        <fullName evidence="4">Type-4 uracil-DNA glycosylase</fullName>
        <ecNumber evidence="3">3.2.2.27</ecNumber>
    </recommendedName>
</protein>
<comment type="similarity">
    <text evidence="2">Belongs to the uracil-DNA glycosylase (UDG) superfamily. Type 4 (UDGa) family.</text>
</comment>
<evidence type="ECO:0000256" key="6">
    <source>
        <dbReference type="ARBA" id="ARBA00022723"/>
    </source>
</evidence>
<evidence type="ECO:0000256" key="10">
    <source>
        <dbReference type="ARBA" id="ARBA00023014"/>
    </source>
</evidence>
<dbReference type="PANTHER" id="PTHR33693:SF1">
    <property type="entry name" value="TYPE-4 URACIL-DNA GLYCOSYLASE"/>
    <property type="match status" value="1"/>
</dbReference>
<keyword evidence="7" id="KW-0227">DNA damage</keyword>
<dbReference type="Proteomes" id="UP000420562">
    <property type="component" value="Unassembled WGS sequence"/>
</dbReference>
<sequence>MAQSFKAVAASSLREYLLTIQESGLDGLPVAAPPATMPQTAAVPQTVAASPAAAESGEPPHDQKHESLEKIRKSLGDCQRCKLAKGRQNLVFGVGNPQARLVFVGEGPGGDEDRQGEPFVGEAGQVLNRIITAMGLEREDVYICNVVKCRPPDNRDPEADEIAACAPFLLRQLQSVQPEVVVALGRFAAQTLLGTKEAISKLRGKFCDYHGVPVMPTYHPSYLLRNRGDSGPFWEVWEDMTQVLRLLKLPVPEKSRKK</sequence>
<dbReference type="NCBIfam" id="TIGR00758">
    <property type="entry name" value="UDG_fam4"/>
    <property type="match status" value="1"/>
</dbReference>
<dbReference type="SUPFAM" id="SSF52141">
    <property type="entry name" value="Uracil-DNA glycosylase-like"/>
    <property type="match status" value="1"/>
</dbReference>
<dbReference type="InterPro" id="IPR051536">
    <property type="entry name" value="UDG_Type-4/5"/>
</dbReference>
<dbReference type="CDD" id="cd10030">
    <property type="entry name" value="UDG-F4_TTUDGA_SPO1dp_like"/>
    <property type="match status" value="1"/>
</dbReference>
<evidence type="ECO:0000256" key="9">
    <source>
        <dbReference type="ARBA" id="ARBA00023004"/>
    </source>
</evidence>
<keyword evidence="11" id="KW-0234">DNA repair</keyword>
<comment type="caution">
    <text evidence="14">The sequence shown here is derived from an EMBL/GenBank/DDBJ whole genome shotgun (WGS) entry which is preliminary data.</text>
</comment>
<organism evidence="14 15">
    <name type="scientific">Oryzomonas japonica</name>
    <dbReference type="NCBI Taxonomy" id="2603858"/>
    <lineage>
        <taxon>Bacteria</taxon>
        <taxon>Pseudomonadati</taxon>
        <taxon>Thermodesulfobacteriota</taxon>
        <taxon>Desulfuromonadia</taxon>
        <taxon>Geobacterales</taxon>
        <taxon>Geobacteraceae</taxon>
        <taxon>Oryzomonas</taxon>
    </lineage>
</organism>
<dbReference type="InterPro" id="IPR036895">
    <property type="entry name" value="Uracil-DNA_glycosylase-like_sf"/>
</dbReference>
<evidence type="ECO:0000256" key="3">
    <source>
        <dbReference type="ARBA" id="ARBA00012030"/>
    </source>
</evidence>
<feature type="domain" description="Uracil-DNA glycosylase-like" evidence="13">
    <location>
        <begin position="92"/>
        <end position="241"/>
    </location>
</feature>
<evidence type="ECO:0000256" key="11">
    <source>
        <dbReference type="ARBA" id="ARBA00023204"/>
    </source>
</evidence>
<evidence type="ECO:0000259" key="13">
    <source>
        <dbReference type="SMART" id="SM00986"/>
    </source>
</evidence>
<dbReference type="PANTHER" id="PTHR33693">
    <property type="entry name" value="TYPE-5 URACIL-DNA GLYCOSYLASE"/>
    <property type="match status" value="1"/>
</dbReference>
<dbReference type="EMBL" id="VZQZ01000001">
    <property type="protein sequence ID" value="KAB0667304.1"/>
    <property type="molecule type" value="Genomic_DNA"/>
</dbReference>
<evidence type="ECO:0000256" key="5">
    <source>
        <dbReference type="ARBA" id="ARBA00022485"/>
    </source>
</evidence>
<evidence type="ECO:0000256" key="7">
    <source>
        <dbReference type="ARBA" id="ARBA00022763"/>
    </source>
</evidence>
<dbReference type="GO" id="GO:0046872">
    <property type="term" value="F:metal ion binding"/>
    <property type="evidence" value="ECO:0007669"/>
    <property type="project" value="UniProtKB-KW"/>
</dbReference>
<keyword evidence="9" id="KW-0408">Iron</keyword>
<accession>A0A7J4ZUM6</accession>
<keyword evidence="5" id="KW-0004">4Fe-4S</keyword>
<feature type="compositionally biased region" description="Low complexity" evidence="12">
    <location>
        <begin position="43"/>
        <end position="57"/>
    </location>
</feature>
<name>A0A7J4ZUM6_9BACT</name>
<dbReference type="EC" id="3.2.2.27" evidence="3"/>
<feature type="region of interest" description="Disordered" evidence="12">
    <location>
        <begin position="43"/>
        <end position="66"/>
    </location>
</feature>
<dbReference type="SMART" id="SM00987">
    <property type="entry name" value="UreE_C"/>
    <property type="match status" value="1"/>
</dbReference>
<dbReference type="Pfam" id="PF03167">
    <property type="entry name" value="UDG"/>
    <property type="match status" value="1"/>
</dbReference>
<reference evidence="14 15" key="1">
    <citation type="submission" date="2019-09" db="EMBL/GenBank/DDBJ databases">
        <title>Geobacter sp. Red96, a novel strain isolated from paddy soil.</title>
        <authorList>
            <person name="Xu Z."/>
            <person name="Masuda Y."/>
            <person name="Itoh H."/>
            <person name="Senoo K."/>
        </authorList>
    </citation>
    <scope>NUCLEOTIDE SEQUENCE [LARGE SCALE GENOMIC DNA]</scope>
    <source>
        <strain evidence="14 15">Red96</strain>
    </source>
</reference>
<evidence type="ECO:0000256" key="12">
    <source>
        <dbReference type="SAM" id="MobiDB-lite"/>
    </source>
</evidence>
<gene>
    <name evidence="14" type="ORF">F6V25_00980</name>
</gene>
<dbReference type="Gene3D" id="3.40.470.10">
    <property type="entry name" value="Uracil-DNA glycosylase-like domain"/>
    <property type="match status" value="1"/>
</dbReference>
<evidence type="ECO:0000256" key="8">
    <source>
        <dbReference type="ARBA" id="ARBA00022801"/>
    </source>
</evidence>
<evidence type="ECO:0000256" key="1">
    <source>
        <dbReference type="ARBA" id="ARBA00001400"/>
    </source>
</evidence>
<dbReference type="GO" id="GO:0051539">
    <property type="term" value="F:4 iron, 4 sulfur cluster binding"/>
    <property type="evidence" value="ECO:0007669"/>
    <property type="project" value="UniProtKB-KW"/>
</dbReference>
<dbReference type="InterPro" id="IPR005273">
    <property type="entry name" value="Ura-DNA_glyco_family4"/>
</dbReference>
<keyword evidence="15" id="KW-1185">Reference proteome</keyword>
<dbReference type="GO" id="GO:0004844">
    <property type="term" value="F:uracil DNA N-glycosylase activity"/>
    <property type="evidence" value="ECO:0007669"/>
    <property type="project" value="UniProtKB-EC"/>
</dbReference>
<evidence type="ECO:0000256" key="4">
    <source>
        <dbReference type="ARBA" id="ARBA00019403"/>
    </source>
</evidence>